<protein>
    <recommendedName>
        <fullName evidence="3">60S ribosomal subunit assembly/export protein LOC1</fullName>
    </recommendedName>
    <alternativeName>
        <fullName evidence="4">60S ribosomal subunit assembly/export protein loc1</fullName>
    </alternativeName>
</protein>
<keyword evidence="8" id="KW-0175">Coiled coil</keyword>
<evidence type="ECO:0000256" key="1">
    <source>
        <dbReference type="ARBA" id="ARBA00004604"/>
    </source>
</evidence>
<accession>A0A1G4M897</accession>
<dbReference type="PANTHER" id="PTHR28028">
    <property type="entry name" value="60S RIBOSOMAL SUBUNIT ASSEMBLY/EXPORT PROTEIN LOC1"/>
    <property type="match status" value="1"/>
</dbReference>
<reference evidence="12" key="1">
    <citation type="submission" date="2016-03" db="EMBL/GenBank/DDBJ databases">
        <authorList>
            <person name="Devillers H."/>
        </authorList>
    </citation>
    <scope>NUCLEOTIDE SEQUENCE [LARGE SCALE GENOMIC DNA]</scope>
</reference>
<evidence type="ECO:0000256" key="6">
    <source>
        <dbReference type="ARBA" id="ARBA00022517"/>
    </source>
</evidence>
<feature type="region of interest" description="Disordered" evidence="10">
    <location>
        <begin position="1"/>
        <end position="33"/>
    </location>
</feature>
<evidence type="ECO:0000256" key="4">
    <source>
        <dbReference type="ARBA" id="ARBA00020853"/>
    </source>
</evidence>
<dbReference type="GO" id="GO:0051028">
    <property type="term" value="P:mRNA transport"/>
    <property type="evidence" value="ECO:0007669"/>
    <property type="project" value="UniProtKB-KW"/>
</dbReference>
<dbReference type="OrthoDB" id="1743802at2759"/>
<keyword evidence="9" id="KW-0539">Nucleus</keyword>
<evidence type="ECO:0000313" key="12">
    <source>
        <dbReference type="Proteomes" id="UP000190831"/>
    </source>
</evidence>
<name>A0A1G4M897_LACFM</name>
<keyword evidence="7" id="KW-0509">mRNA transport</keyword>
<feature type="compositionally biased region" description="Basic and acidic residues" evidence="10">
    <location>
        <begin position="185"/>
        <end position="200"/>
    </location>
</feature>
<sequence>MAGKQSKTAKRASKQNGTRVVAPEVFEDSQARNQLAHVPEQTAKSVRKPTKLKVKKDQALTRLYGRRKEPAKAYSERELNVPTLNRAIVPGVKMRRGKKGKKLVNDNDTVLLSRLINSIGDKNDEITESKLEKARRLEEIRELKKKEIERKEEAKKEKLDSKKIEIKKKSSVARTIRRKNKRSERKQESDAAKIKSDKPSKKVSFA</sequence>
<evidence type="ECO:0000256" key="2">
    <source>
        <dbReference type="ARBA" id="ARBA00008132"/>
    </source>
</evidence>
<gene>
    <name evidence="11" type="ORF">LAFE_0B07184G</name>
</gene>
<keyword evidence="12" id="KW-1185">Reference proteome</keyword>
<proteinExistence type="inferred from homology"/>
<evidence type="ECO:0000313" key="11">
    <source>
        <dbReference type="EMBL" id="SCV99998.1"/>
    </source>
</evidence>
<dbReference type="GO" id="GO:0042273">
    <property type="term" value="P:ribosomal large subunit biogenesis"/>
    <property type="evidence" value="ECO:0007669"/>
    <property type="project" value="InterPro"/>
</dbReference>
<dbReference type="InterPro" id="IPR037650">
    <property type="entry name" value="Loc1"/>
</dbReference>
<evidence type="ECO:0000256" key="9">
    <source>
        <dbReference type="ARBA" id="ARBA00023242"/>
    </source>
</evidence>
<evidence type="ECO:0000256" key="3">
    <source>
        <dbReference type="ARBA" id="ARBA00019670"/>
    </source>
</evidence>
<dbReference type="EMBL" id="LT598489">
    <property type="protein sequence ID" value="SCV99998.1"/>
    <property type="molecule type" value="Genomic_DNA"/>
</dbReference>
<keyword evidence="5" id="KW-0813">Transport</keyword>
<dbReference type="AlphaFoldDB" id="A0A1G4M897"/>
<dbReference type="OMA" id="RESMNTI"/>
<comment type="similarity">
    <text evidence="2">Belongs to the LOC1 family.</text>
</comment>
<keyword evidence="6" id="KW-0690">Ribosome biogenesis</keyword>
<dbReference type="GO" id="GO:0005730">
    <property type="term" value="C:nucleolus"/>
    <property type="evidence" value="ECO:0007669"/>
    <property type="project" value="UniProtKB-SubCell"/>
</dbReference>
<comment type="subcellular location">
    <subcellularLocation>
        <location evidence="1">Nucleus</location>
        <location evidence="1">Nucleolus</location>
    </subcellularLocation>
</comment>
<evidence type="ECO:0000256" key="5">
    <source>
        <dbReference type="ARBA" id="ARBA00022448"/>
    </source>
</evidence>
<evidence type="ECO:0000256" key="10">
    <source>
        <dbReference type="SAM" id="MobiDB-lite"/>
    </source>
</evidence>
<dbReference type="GO" id="GO:0008298">
    <property type="term" value="P:intracellular mRNA localization"/>
    <property type="evidence" value="ECO:0007669"/>
    <property type="project" value="TreeGrafter"/>
</dbReference>
<dbReference type="STRING" id="4955.A0A1G4M897"/>
<dbReference type="GO" id="GO:0003729">
    <property type="term" value="F:mRNA binding"/>
    <property type="evidence" value="ECO:0007669"/>
    <property type="project" value="InterPro"/>
</dbReference>
<organism evidence="11 12">
    <name type="scientific">Lachancea fermentati</name>
    <name type="common">Zygosaccharomyces fermentati</name>
    <dbReference type="NCBI Taxonomy" id="4955"/>
    <lineage>
        <taxon>Eukaryota</taxon>
        <taxon>Fungi</taxon>
        <taxon>Dikarya</taxon>
        <taxon>Ascomycota</taxon>
        <taxon>Saccharomycotina</taxon>
        <taxon>Saccharomycetes</taxon>
        <taxon>Saccharomycetales</taxon>
        <taxon>Saccharomycetaceae</taxon>
        <taxon>Lachancea</taxon>
    </lineage>
</organism>
<feature type="compositionally biased region" description="Basic and acidic residues" evidence="10">
    <location>
        <begin position="149"/>
        <end position="168"/>
    </location>
</feature>
<evidence type="ECO:0000256" key="8">
    <source>
        <dbReference type="ARBA" id="ARBA00023054"/>
    </source>
</evidence>
<evidence type="ECO:0000256" key="7">
    <source>
        <dbReference type="ARBA" id="ARBA00022816"/>
    </source>
</evidence>
<dbReference type="Proteomes" id="UP000190831">
    <property type="component" value="Chromosome B"/>
</dbReference>
<dbReference type="GO" id="GO:0030687">
    <property type="term" value="C:preribosome, large subunit precursor"/>
    <property type="evidence" value="ECO:0007669"/>
    <property type="project" value="TreeGrafter"/>
</dbReference>
<feature type="region of interest" description="Disordered" evidence="10">
    <location>
        <begin position="149"/>
        <end position="206"/>
    </location>
</feature>
<feature type="compositionally biased region" description="Basic residues" evidence="10">
    <location>
        <begin position="169"/>
        <end position="184"/>
    </location>
</feature>
<dbReference type="PANTHER" id="PTHR28028:SF1">
    <property type="entry name" value="60S RIBOSOMAL SUBUNIT ASSEMBLY_EXPORT PROTEIN LOC1"/>
    <property type="match status" value="1"/>
</dbReference>